<keyword evidence="4" id="KW-0274">FAD</keyword>
<keyword evidence="3" id="KW-0285">Flavoprotein</keyword>
<gene>
    <name evidence="9" type="ORF">MPRM_54070</name>
</gene>
<evidence type="ECO:0000256" key="3">
    <source>
        <dbReference type="ARBA" id="ARBA00022630"/>
    </source>
</evidence>
<comment type="cofactor">
    <cofactor evidence="1">
        <name>FAD</name>
        <dbReference type="ChEBI" id="CHEBI:57692"/>
    </cofactor>
</comment>
<keyword evidence="7" id="KW-0503">Monooxygenase</keyword>
<dbReference type="InterPro" id="IPR032371">
    <property type="entry name" value="DUF4873"/>
</dbReference>
<keyword evidence="10" id="KW-1185">Reference proteome</keyword>
<dbReference type="RefSeq" id="WP_232066722.1">
    <property type="nucleotide sequence ID" value="NZ_AP022614.1"/>
</dbReference>
<keyword evidence="6" id="KW-0560">Oxidoreductase</keyword>
<evidence type="ECO:0000313" key="10">
    <source>
        <dbReference type="Proteomes" id="UP000467105"/>
    </source>
</evidence>
<dbReference type="AlphaFoldDB" id="A0A7I7Z220"/>
<evidence type="ECO:0000256" key="5">
    <source>
        <dbReference type="ARBA" id="ARBA00022857"/>
    </source>
</evidence>
<evidence type="ECO:0000259" key="8">
    <source>
        <dbReference type="Pfam" id="PF16170"/>
    </source>
</evidence>
<dbReference type="SUPFAM" id="SSF51905">
    <property type="entry name" value="FAD/NAD(P)-binding domain"/>
    <property type="match status" value="1"/>
</dbReference>
<reference evidence="9 10" key="1">
    <citation type="journal article" date="2019" name="Emerg. Microbes Infect.">
        <title>Comprehensive subspecies identification of 175 nontuberculous mycobacteria species based on 7547 genomic profiles.</title>
        <authorList>
            <person name="Matsumoto Y."/>
            <person name="Kinjo T."/>
            <person name="Motooka D."/>
            <person name="Nabeya D."/>
            <person name="Jung N."/>
            <person name="Uechi K."/>
            <person name="Horii T."/>
            <person name="Iida T."/>
            <person name="Fujita J."/>
            <person name="Nakamura S."/>
        </authorList>
    </citation>
    <scope>NUCLEOTIDE SEQUENCE [LARGE SCALE GENOMIC DNA]</scope>
    <source>
        <strain evidence="9 10">JCM 14742</strain>
    </source>
</reference>
<dbReference type="Gene3D" id="3.50.50.60">
    <property type="entry name" value="FAD/NAD(P)-binding domain"/>
    <property type="match status" value="1"/>
</dbReference>
<evidence type="ECO:0000256" key="7">
    <source>
        <dbReference type="ARBA" id="ARBA00023033"/>
    </source>
</evidence>
<sequence>MTPARIVIVGTGPAARAAAAELSAVGIADLLILDRDVVGCVFDDGTDSWALRTAGGERIDGRVVIACQPPPFVPWTPKIKGQSTFRGPSFHAAAPDDDFDPAGKRLAVVGVDSGAAGHLHRWAGAAASVTVFAHPPRRIVTELPLATTRAKRWLRRRLRPAARGKQPRIAIARSSISAITPGGLRTNDGVEHRADALVYGTGFAVDDRVRDDALAGAGGVTLRQAWHDGMEPCFGIAVHGFPNYFFVTGPDFGAQARHAAECVRHMDATGSTRIEVRRSSQQVFNERACVRPAPAPRVSTAFELSCVAAGDDGPYDGAATLSIAGTDLPVRVRLTGHLDPIDGQYHWQGTVFSSATHPLPHDAGKRARTATLTVNGHPAPARLIERTPWGTHTVAGVGAPPYARTGG</sequence>
<evidence type="ECO:0000313" key="9">
    <source>
        <dbReference type="EMBL" id="BBZ48126.1"/>
    </source>
</evidence>
<evidence type="ECO:0000256" key="4">
    <source>
        <dbReference type="ARBA" id="ARBA00022827"/>
    </source>
</evidence>
<organism evidence="9 10">
    <name type="scientific">Mycobacterium parmense</name>
    <dbReference type="NCBI Taxonomy" id="185642"/>
    <lineage>
        <taxon>Bacteria</taxon>
        <taxon>Bacillati</taxon>
        <taxon>Actinomycetota</taxon>
        <taxon>Actinomycetes</taxon>
        <taxon>Mycobacteriales</taxon>
        <taxon>Mycobacteriaceae</taxon>
        <taxon>Mycobacterium</taxon>
        <taxon>Mycobacterium simiae complex</taxon>
    </lineage>
</organism>
<protein>
    <recommendedName>
        <fullName evidence="8">DUF4873 domain-containing protein</fullName>
    </recommendedName>
</protein>
<feature type="domain" description="DUF4873" evidence="8">
    <location>
        <begin position="314"/>
        <end position="403"/>
    </location>
</feature>
<comment type="similarity">
    <text evidence="2">Belongs to the FAD-binding monooxygenase family.</text>
</comment>
<evidence type="ECO:0000256" key="6">
    <source>
        <dbReference type="ARBA" id="ARBA00023002"/>
    </source>
</evidence>
<evidence type="ECO:0000256" key="1">
    <source>
        <dbReference type="ARBA" id="ARBA00001974"/>
    </source>
</evidence>
<dbReference type="Proteomes" id="UP000467105">
    <property type="component" value="Chromosome"/>
</dbReference>
<dbReference type="GO" id="GO:0016709">
    <property type="term" value="F:oxidoreductase activity, acting on paired donors, with incorporation or reduction of molecular oxygen, NAD(P)H as one donor, and incorporation of one atom of oxygen"/>
    <property type="evidence" value="ECO:0007669"/>
    <property type="project" value="UniProtKB-ARBA"/>
</dbReference>
<dbReference type="PANTHER" id="PTHR43098">
    <property type="entry name" value="L-ORNITHINE N(5)-MONOOXYGENASE-RELATED"/>
    <property type="match status" value="1"/>
</dbReference>
<name>A0A7I7Z220_9MYCO</name>
<dbReference type="Pfam" id="PF16170">
    <property type="entry name" value="DUF4873"/>
    <property type="match status" value="1"/>
</dbReference>
<dbReference type="PANTHER" id="PTHR43098:SF3">
    <property type="entry name" value="L-ORNITHINE N(5)-MONOOXYGENASE-RELATED"/>
    <property type="match status" value="1"/>
</dbReference>
<evidence type="ECO:0000256" key="2">
    <source>
        <dbReference type="ARBA" id="ARBA00010139"/>
    </source>
</evidence>
<dbReference type="InterPro" id="IPR050775">
    <property type="entry name" value="FAD-binding_Monooxygenases"/>
</dbReference>
<dbReference type="InterPro" id="IPR036188">
    <property type="entry name" value="FAD/NAD-bd_sf"/>
</dbReference>
<keyword evidence="5" id="KW-0521">NADP</keyword>
<proteinExistence type="inferred from homology"/>
<accession>A0A7I7Z220</accession>
<dbReference type="EMBL" id="AP022614">
    <property type="protein sequence ID" value="BBZ48126.1"/>
    <property type="molecule type" value="Genomic_DNA"/>
</dbReference>